<accession>A0A1Y2A969</accession>
<keyword evidence="2" id="KW-1185">Reference proteome</keyword>
<gene>
    <name evidence="1" type="ORF">BCR34DRAFT_504490</name>
</gene>
<dbReference type="OrthoDB" id="8954335at2759"/>
<dbReference type="EMBL" id="MCFA01000006">
    <property type="protein sequence ID" value="ORY18585.1"/>
    <property type="molecule type" value="Genomic_DNA"/>
</dbReference>
<protein>
    <submittedName>
        <fullName evidence="1">Uncharacterized protein</fullName>
    </submittedName>
</protein>
<organism evidence="1 2">
    <name type="scientific">Clohesyomyces aquaticus</name>
    <dbReference type="NCBI Taxonomy" id="1231657"/>
    <lineage>
        <taxon>Eukaryota</taxon>
        <taxon>Fungi</taxon>
        <taxon>Dikarya</taxon>
        <taxon>Ascomycota</taxon>
        <taxon>Pezizomycotina</taxon>
        <taxon>Dothideomycetes</taxon>
        <taxon>Pleosporomycetidae</taxon>
        <taxon>Pleosporales</taxon>
        <taxon>Lindgomycetaceae</taxon>
        <taxon>Clohesyomyces</taxon>
    </lineage>
</organism>
<dbReference type="AlphaFoldDB" id="A0A1Y2A969"/>
<name>A0A1Y2A969_9PLEO</name>
<proteinExistence type="predicted"/>
<evidence type="ECO:0000313" key="1">
    <source>
        <dbReference type="EMBL" id="ORY18585.1"/>
    </source>
</evidence>
<sequence length="187" mass="21216">MELANCLEITSVLGSWYLVSSTCRPSRPPGSLAPTLCGSQSFRKIIFVTSFWDEVAGEIGKEREQALVDRYLWREIEDGAKTGRFDDSRELALRVLREMADSKIVLDVQKELVEKSKPFHKTAIGAELQAGISENKERVQVQAESLTKRINSRRDAQTVKILKMERGEIDARSGLKEEEARLRSYIK</sequence>
<dbReference type="Proteomes" id="UP000193144">
    <property type="component" value="Unassembled WGS sequence"/>
</dbReference>
<comment type="caution">
    <text evidence="1">The sequence shown here is derived from an EMBL/GenBank/DDBJ whole genome shotgun (WGS) entry which is preliminary data.</text>
</comment>
<evidence type="ECO:0000313" key="2">
    <source>
        <dbReference type="Proteomes" id="UP000193144"/>
    </source>
</evidence>
<reference evidence="1 2" key="1">
    <citation type="submission" date="2016-07" db="EMBL/GenBank/DDBJ databases">
        <title>Pervasive Adenine N6-methylation of Active Genes in Fungi.</title>
        <authorList>
            <consortium name="DOE Joint Genome Institute"/>
            <person name="Mondo S.J."/>
            <person name="Dannebaum R.O."/>
            <person name="Kuo R.C."/>
            <person name="Labutti K."/>
            <person name="Haridas S."/>
            <person name="Kuo A."/>
            <person name="Salamov A."/>
            <person name="Ahrendt S.R."/>
            <person name="Lipzen A."/>
            <person name="Sullivan W."/>
            <person name="Andreopoulos W.B."/>
            <person name="Clum A."/>
            <person name="Lindquist E."/>
            <person name="Daum C."/>
            <person name="Ramamoorthy G.K."/>
            <person name="Gryganskyi A."/>
            <person name="Culley D."/>
            <person name="Magnuson J.K."/>
            <person name="James T.Y."/>
            <person name="O'Malley M.A."/>
            <person name="Stajich J.E."/>
            <person name="Spatafora J.W."/>
            <person name="Visel A."/>
            <person name="Grigoriev I.V."/>
        </authorList>
    </citation>
    <scope>NUCLEOTIDE SEQUENCE [LARGE SCALE GENOMIC DNA]</scope>
    <source>
        <strain evidence="1 2">CBS 115471</strain>
    </source>
</reference>
<dbReference type="STRING" id="1231657.A0A1Y2A969"/>